<proteinExistence type="predicted"/>
<dbReference type="AlphaFoldDB" id="A0A830F7A1"/>
<comment type="caution">
    <text evidence="2">The sequence shown here is derived from an EMBL/GenBank/DDBJ whole genome shotgun (WGS) entry which is preliminary data.</text>
</comment>
<keyword evidence="3" id="KW-1185">Reference proteome</keyword>
<sequence length="66" mass="6704">MVERETVVEAAVALIGVVLFYVIVIGGASVSGSSLGESGALTVLAGIVVFVVSMAGAGWWLSTQYD</sequence>
<dbReference type="InterPro" id="IPR055895">
    <property type="entry name" value="DUF7472"/>
</dbReference>
<keyword evidence="1" id="KW-0812">Transmembrane</keyword>
<organism evidence="2 3">
    <name type="scientific">Halocalculus aciditolerans</name>
    <dbReference type="NCBI Taxonomy" id="1383812"/>
    <lineage>
        <taxon>Archaea</taxon>
        <taxon>Methanobacteriati</taxon>
        <taxon>Methanobacteriota</taxon>
        <taxon>Stenosarchaea group</taxon>
        <taxon>Halobacteria</taxon>
        <taxon>Halobacteriales</taxon>
        <taxon>Halobacteriaceae</taxon>
        <taxon>Halocalculus</taxon>
    </lineage>
</organism>
<reference evidence="2" key="2">
    <citation type="submission" date="2020-09" db="EMBL/GenBank/DDBJ databases">
        <authorList>
            <person name="Sun Q."/>
            <person name="Ohkuma M."/>
        </authorList>
    </citation>
    <scope>NUCLEOTIDE SEQUENCE</scope>
    <source>
        <strain evidence="2">JCM 19596</strain>
    </source>
</reference>
<accession>A0A830F7A1</accession>
<evidence type="ECO:0000313" key="2">
    <source>
        <dbReference type="EMBL" id="GGL46329.1"/>
    </source>
</evidence>
<evidence type="ECO:0000256" key="1">
    <source>
        <dbReference type="SAM" id="Phobius"/>
    </source>
</evidence>
<name>A0A830F7A1_9EURY</name>
<dbReference type="Pfam" id="PF24284">
    <property type="entry name" value="DUF7472"/>
    <property type="match status" value="1"/>
</dbReference>
<dbReference type="Proteomes" id="UP000607197">
    <property type="component" value="Unassembled WGS sequence"/>
</dbReference>
<reference evidence="2" key="1">
    <citation type="journal article" date="2014" name="Int. J. Syst. Evol. Microbiol.">
        <title>Complete genome sequence of Corynebacterium casei LMG S-19264T (=DSM 44701T), isolated from a smear-ripened cheese.</title>
        <authorList>
            <consortium name="US DOE Joint Genome Institute (JGI-PGF)"/>
            <person name="Walter F."/>
            <person name="Albersmeier A."/>
            <person name="Kalinowski J."/>
            <person name="Ruckert C."/>
        </authorList>
    </citation>
    <scope>NUCLEOTIDE SEQUENCE</scope>
    <source>
        <strain evidence="2">JCM 19596</strain>
    </source>
</reference>
<keyword evidence="1" id="KW-0472">Membrane</keyword>
<feature type="transmembrane region" description="Helical" evidence="1">
    <location>
        <begin position="40"/>
        <end position="61"/>
    </location>
</feature>
<dbReference type="EMBL" id="BMPG01000001">
    <property type="protein sequence ID" value="GGL46329.1"/>
    <property type="molecule type" value="Genomic_DNA"/>
</dbReference>
<evidence type="ECO:0000313" key="3">
    <source>
        <dbReference type="Proteomes" id="UP000607197"/>
    </source>
</evidence>
<gene>
    <name evidence="2" type="ORF">GCM10009039_00910</name>
</gene>
<keyword evidence="1" id="KW-1133">Transmembrane helix</keyword>
<dbReference type="RefSeq" id="WP_188974731.1">
    <property type="nucleotide sequence ID" value="NZ_BMPG01000001.1"/>
</dbReference>
<feature type="transmembrane region" description="Helical" evidence="1">
    <location>
        <begin position="7"/>
        <end position="28"/>
    </location>
</feature>
<protein>
    <submittedName>
        <fullName evidence="2">Uncharacterized protein</fullName>
    </submittedName>
</protein>